<dbReference type="Proteomes" id="UP000003610">
    <property type="component" value="Unassembled WGS sequence"/>
</dbReference>
<comment type="caution">
    <text evidence="1">The sequence shown here is derived from an EMBL/GenBank/DDBJ whole genome shotgun (WGS) entry which is preliminary data.</text>
</comment>
<reference evidence="1 2" key="1">
    <citation type="submission" date="2010-08" db="EMBL/GenBank/DDBJ databases">
        <authorList>
            <person name="Durkin A.S."/>
            <person name="Madupu R."/>
            <person name="Torralba M."/>
            <person name="Gillis M."/>
            <person name="Methe B."/>
            <person name="Sutton G."/>
            <person name="Nelson K.E."/>
        </authorList>
    </citation>
    <scope>NUCLEOTIDE SEQUENCE [LARGE SCALE GENOMIC DNA]</scope>
    <source>
        <strain evidence="1 2">FB035-09AN</strain>
    </source>
</reference>
<proteinExistence type="predicted"/>
<dbReference type="AlphaFoldDB" id="E1KRC7"/>
<dbReference type="EMBL" id="AEDO01000037">
    <property type="protein sequence ID" value="EFL46109.1"/>
    <property type="molecule type" value="Genomic_DNA"/>
</dbReference>
<evidence type="ECO:0000313" key="2">
    <source>
        <dbReference type="Proteomes" id="UP000003610"/>
    </source>
</evidence>
<evidence type="ECO:0000313" key="1">
    <source>
        <dbReference type="EMBL" id="EFL46109.1"/>
    </source>
</evidence>
<gene>
    <name evidence="1" type="ORF">HMPREF9296_2326</name>
</gene>
<sequence length="37" mass="4339">MPIATTFGIIIPILIHKHTKFNRIYKLDMLLNTSQQK</sequence>
<name>E1KRC7_9BACT</name>
<organism evidence="1 2">
    <name type="scientific">Prevotella disiens FB035-09AN</name>
    <dbReference type="NCBI Taxonomy" id="866771"/>
    <lineage>
        <taxon>Bacteria</taxon>
        <taxon>Pseudomonadati</taxon>
        <taxon>Bacteroidota</taxon>
        <taxon>Bacteroidia</taxon>
        <taxon>Bacteroidales</taxon>
        <taxon>Prevotellaceae</taxon>
        <taxon>Prevotella</taxon>
    </lineage>
</organism>
<protein>
    <submittedName>
        <fullName evidence="1">Uncharacterized protein</fullName>
    </submittedName>
</protein>
<accession>E1KRC7</accession>